<evidence type="ECO:0000256" key="1">
    <source>
        <dbReference type="SAM" id="SignalP"/>
    </source>
</evidence>
<comment type="caution">
    <text evidence="2">The sequence shown here is derived from an EMBL/GenBank/DDBJ whole genome shotgun (WGS) entry which is preliminary data.</text>
</comment>
<feature type="chain" id="PRO_5045366082" evidence="1">
    <location>
        <begin position="28"/>
        <end position="149"/>
    </location>
</feature>
<sequence length="149" mass="15489">MKKMPAALTVLAMAALGVAVPVSSAQAAASCADNYSGALSGYMYAYDYTYCEGLLGRAAGNDANWGDSGGSFQGGDANKATSILNKGNNQEVQFFNGTATWTGGHICLSRNEGYASDLTNDYFTSGVLVSNAISSHRWVSAGTCDKWAV</sequence>
<feature type="signal peptide" evidence="1">
    <location>
        <begin position="1"/>
        <end position="27"/>
    </location>
</feature>
<evidence type="ECO:0000313" key="3">
    <source>
        <dbReference type="Proteomes" id="UP000664109"/>
    </source>
</evidence>
<protein>
    <submittedName>
        <fullName evidence="2">Uncharacterized protein</fullName>
    </submittedName>
</protein>
<dbReference type="EMBL" id="JAFEJA010000001">
    <property type="protein sequence ID" value="MBM9619704.1"/>
    <property type="molecule type" value="Genomic_DNA"/>
</dbReference>
<evidence type="ECO:0000313" key="2">
    <source>
        <dbReference type="EMBL" id="MBM9619704.1"/>
    </source>
</evidence>
<proteinExistence type="predicted"/>
<dbReference type="PROSITE" id="PS51257">
    <property type="entry name" value="PROKAR_LIPOPROTEIN"/>
    <property type="match status" value="1"/>
</dbReference>
<name>A0ABS2UQB0_9ACTN</name>
<keyword evidence="1" id="KW-0732">Signal</keyword>
<dbReference type="RefSeq" id="WP_205373809.1">
    <property type="nucleotide sequence ID" value="NZ_JAFEJA010000001.1"/>
</dbReference>
<gene>
    <name evidence="2" type="ORF">JE024_13360</name>
</gene>
<keyword evidence="3" id="KW-1185">Reference proteome</keyword>
<dbReference type="Proteomes" id="UP000664109">
    <property type="component" value="Unassembled WGS sequence"/>
</dbReference>
<organism evidence="2 3">
    <name type="scientific">Streptomyces zhihengii</name>
    <dbReference type="NCBI Taxonomy" id="1818004"/>
    <lineage>
        <taxon>Bacteria</taxon>
        <taxon>Bacillati</taxon>
        <taxon>Actinomycetota</taxon>
        <taxon>Actinomycetes</taxon>
        <taxon>Kitasatosporales</taxon>
        <taxon>Streptomycetaceae</taxon>
        <taxon>Streptomyces</taxon>
    </lineage>
</organism>
<reference evidence="2 3" key="1">
    <citation type="journal article" date="2016" name="Arch. Microbiol.">
        <title>Streptomyces zhihengii sp. nov., isolated from rhizospheric soil of Psammosilene tunicoides.</title>
        <authorList>
            <person name="Huang M.J."/>
            <person name="Fei J.J."/>
            <person name="Salam N."/>
            <person name="Kim C.J."/>
            <person name="Hozzein W.N."/>
            <person name="Xiao M."/>
            <person name="Huang H.Q."/>
            <person name="Li W.J."/>
        </authorList>
    </citation>
    <scope>NUCLEOTIDE SEQUENCE [LARGE SCALE GENOMIC DNA]</scope>
    <source>
        <strain evidence="2 3">YIM T102</strain>
    </source>
</reference>
<accession>A0ABS2UQB0</accession>